<comment type="caution">
    <text evidence="13">The sequence shown here is derived from an EMBL/GenBank/DDBJ whole genome shotgun (WGS) entry which is preliminary data.</text>
</comment>
<evidence type="ECO:0000256" key="11">
    <source>
        <dbReference type="SAM" id="SignalP"/>
    </source>
</evidence>
<evidence type="ECO:0000256" key="3">
    <source>
        <dbReference type="ARBA" id="ARBA00022729"/>
    </source>
</evidence>
<evidence type="ECO:0000256" key="10">
    <source>
        <dbReference type="SAM" id="Phobius"/>
    </source>
</evidence>
<name>A0A9W6T3G3_CANBO</name>
<keyword evidence="14" id="KW-1185">Reference proteome</keyword>
<dbReference type="EMBL" id="BSXN01001480">
    <property type="protein sequence ID" value="GME73230.1"/>
    <property type="molecule type" value="Genomic_DNA"/>
</dbReference>
<reference evidence="13" key="1">
    <citation type="submission" date="2023-04" db="EMBL/GenBank/DDBJ databases">
        <title>Candida boidinii NBRC 10035.</title>
        <authorList>
            <person name="Ichikawa N."/>
            <person name="Sato H."/>
            <person name="Tonouchi N."/>
        </authorList>
    </citation>
    <scope>NUCLEOTIDE SEQUENCE</scope>
    <source>
        <strain evidence="13">NBRC 10035</strain>
    </source>
</reference>
<dbReference type="InterPro" id="IPR051008">
    <property type="entry name" value="Telomere_Capping_Maintenance"/>
</dbReference>
<dbReference type="Proteomes" id="UP001165120">
    <property type="component" value="Unassembled WGS sequence"/>
</dbReference>
<evidence type="ECO:0000256" key="6">
    <source>
        <dbReference type="ARBA" id="ARBA00023180"/>
    </source>
</evidence>
<evidence type="ECO:0000313" key="14">
    <source>
        <dbReference type="Proteomes" id="UP001165120"/>
    </source>
</evidence>
<comment type="subcellular location">
    <subcellularLocation>
        <location evidence="1">Membrane</location>
        <topology evidence="1">Single-pass type I membrane protein</topology>
    </subcellularLocation>
</comment>
<feature type="chain" id="PRO_5040955174" description="Maintenance of telomere capping protein 6" evidence="11">
    <location>
        <begin position="21"/>
        <end position="727"/>
    </location>
</feature>
<evidence type="ECO:0000256" key="9">
    <source>
        <dbReference type="ARBA" id="ARBA00039865"/>
    </source>
</evidence>
<keyword evidence="3 11" id="KW-0732">Signal</keyword>
<comment type="function">
    <text evidence="7">May be involved in telomere capping.</text>
</comment>
<dbReference type="PANTHER" id="PTHR35518:SF2">
    <property type="entry name" value="MAINTENANCE OF TELOMERE CAPPING PROTEIN 6"/>
    <property type="match status" value="1"/>
</dbReference>
<feature type="signal peptide" evidence="11">
    <location>
        <begin position="1"/>
        <end position="20"/>
    </location>
</feature>
<dbReference type="PANTHER" id="PTHR35518">
    <property type="entry name" value="MAINTENANCE OF TELOMOERE CAPPING"/>
    <property type="match status" value="1"/>
</dbReference>
<evidence type="ECO:0000256" key="8">
    <source>
        <dbReference type="ARBA" id="ARBA00038159"/>
    </source>
</evidence>
<keyword evidence="5 10" id="KW-0472">Membrane</keyword>
<dbReference type="AlphaFoldDB" id="A0A9W6T3G3"/>
<keyword evidence="2 10" id="KW-0812">Transmembrane</keyword>
<dbReference type="Pfam" id="PF25506">
    <property type="entry name" value="TIM-barrel_MTC6"/>
    <property type="match status" value="1"/>
</dbReference>
<feature type="domain" description="MTC6 partial TIM-barrel" evidence="12">
    <location>
        <begin position="91"/>
        <end position="412"/>
    </location>
</feature>
<proteinExistence type="inferred from homology"/>
<evidence type="ECO:0000256" key="5">
    <source>
        <dbReference type="ARBA" id="ARBA00023136"/>
    </source>
</evidence>
<gene>
    <name evidence="13" type="ORF">Cboi02_000396000</name>
</gene>
<comment type="similarity">
    <text evidence="8">Belongs to the MTC6 family.</text>
</comment>
<evidence type="ECO:0000256" key="2">
    <source>
        <dbReference type="ARBA" id="ARBA00022692"/>
    </source>
</evidence>
<evidence type="ECO:0000256" key="4">
    <source>
        <dbReference type="ARBA" id="ARBA00022989"/>
    </source>
</evidence>
<sequence length="727" mass="82349">MFIHCSHIWLVSLLFCFCYGNSTFHFDVTSAWSSEDWDSYYSDFFHKEPTVPVESNRSSLNSNTFGLSNSVSFETTAIATTTTTTRGSIYLSPVRANAMRSQRDVSLNETISDIVVFGVNLNNALLNHNGYVNDSLSDISNLLNIGAQILEIDLYYNEKSREWQLCPAPFYPNVTSYSDVFPYSWNNKNYTCSKEFSLTNLFSVVNNFISNTDTRLSANLIYMLFNIKSLWPDYSYTDQFISNVNETDISLGEIVSAFLTKIVTPNQVPYEDFPTLSRFLFSDIDRVVPLVLTNQLSSNTTYTNITSDYRNLYFNGENIDVNNTQLYYSNSQSFFTENCTYTNIFYSDDTNNDSYIPKNNYAPILFGHDTEEQQYSLYDFKSQMLCGISPIINHDLSNIDSITGFLSASFWSWAPLEPANTTVKYQIVNDKLYRLPVNSVSDAPEDLILAAEFLKDDPEDYMGFTSPMSNEHSTTGAITQQDSTTAEIVNGYQTISESPQSTSDISLSSDESFTSTVLNSNKDIKADTDVNAWQYGDSGDDNIGSSDEAYNFRCAILKDDGWHTRSCYLPYNVACKIESKSDGGESFNSSTYWKITQNRYDYFAAESACKEEFEGYEFSVPTTAAQQNLLLSNPQFNSTKGCLIDMNSLSSSGCWVSGGPQARCPYQRYVSYLIFVQMIATSSIIAFLLFVLIISLHFDRVPIQKNRKYWKKLLNEKLQNDYDGVPS</sequence>
<evidence type="ECO:0000256" key="1">
    <source>
        <dbReference type="ARBA" id="ARBA00004479"/>
    </source>
</evidence>
<protein>
    <recommendedName>
        <fullName evidence="9">Maintenance of telomere capping protein 6</fullName>
    </recommendedName>
</protein>
<feature type="transmembrane region" description="Helical" evidence="10">
    <location>
        <begin position="669"/>
        <end position="698"/>
    </location>
</feature>
<organism evidence="13 14">
    <name type="scientific">Candida boidinii</name>
    <name type="common">Yeast</name>
    <dbReference type="NCBI Taxonomy" id="5477"/>
    <lineage>
        <taxon>Eukaryota</taxon>
        <taxon>Fungi</taxon>
        <taxon>Dikarya</taxon>
        <taxon>Ascomycota</taxon>
        <taxon>Saccharomycotina</taxon>
        <taxon>Pichiomycetes</taxon>
        <taxon>Pichiales</taxon>
        <taxon>Pichiaceae</taxon>
        <taxon>Ogataea</taxon>
        <taxon>Ogataea/Candida clade</taxon>
    </lineage>
</organism>
<evidence type="ECO:0000313" key="13">
    <source>
        <dbReference type="EMBL" id="GME73230.1"/>
    </source>
</evidence>
<keyword evidence="4 10" id="KW-1133">Transmembrane helix</keyword>
<keyword evidence="6" id="KW-0325">Glycoprotein</keyword>
<evidence type="ECO:0000259" key="12">
    <source>
        <dbReference type="Pfam" id="PF25506"/>
    </source>
</evidence>
<accession>A0A9W6T3G3</accession>
<evidence type="ECO:0000256" key="7">
    <source>
        <dbReference type="ARBA" id="ARBA00037703"/>
    </source>
</evidence>
<dbReference type="GO" id="GO:0016020">
    <property type="term" value="C:membrane"/>
    <property type="evidence" value="ECO:0007669"/>
    <property type="project" value="UniProtKB-SubCell"/>
</dbReference>
<dbReference type="InterPro" id="IPR057530">
    <property type="entry name" value="TIM-barrel_MTC6"/>
</dbReference>